<dbReference type="SUPFAM" id="SSF49265">
    <property type="entry name" value="Fibronectin type III"/>
    <property type="match status" value="1"/>
</dbReference>
<evidence type="ECO:0000313" key="4">
    <source>
        <dbReference type="EMBL" id="MFC4305939.1"/>
    </source>
</evidence>
<dbReference type="Gene3D" id="2.60.40.10">
    <property type="entry name" value="Immunoglobulins"/>
    <property type="match status" value="2"/>
</dbReference>
<dbReference type="InterPro" id="IPR001119">
    <property type="entry name" value="SLH_dom"/>
</dbReference>
<dbReference type="InterPro" id="IPR013783">
    <property type="entry name" value="Ig-like_fold"/>
</dbReference>
<sequence>MRRAIKRATAAWLAALLLLLGSLWPAPAGANGPAGPLGPEIEFRSNADWPSGFAFNYSLFGGGAYDGRYIWMAPAETSRVVKLDTETGLMTSYDSWPTGFVKGNGAFGDAVFDGDSVWLIPSLADRVIQIDSTNGAMTGYQNWPSGLSGSAPRFSGGVFHDGALWLIPSNANQIVRLDKSSGTMTGYAAWPSGFSLQGYDFAGGVFDGQFIWLIPSRADRVIRFDPATGAMEGYNAWPNGLNRAGYAFSGGIFDGNGNVWLIPYSANQIVKLNTSDGEMTGYSDWPSGFDKSGSLLTGPAFDGRSIWVKPSGDGRFLQIDTVTGEISGHYAPAGDYIGSFRKGIFDGLNLWLVPSSASEVLRLSSVPAMVSAVGGSETATLSWSPVNGASGYRVLQSPTAASGYTEATTVSGAVYSHTVTGLTNGTPYYFKVTALFPGDESIASNVMSATPLSDNADLGALSLSAGTLNPAFAHGTDAYTANVGNEVGSLSITATLSDGDGTLTINGAAATDGAAFGPISLNVGSNTITIIATAPSGATKTYTVTVERAAPAAASGGSGGGSAPVPPRSVIDLNGKEIDPAAFDPEKPSVILETEPKGDSVYAAIPLSVLAGLKERNASFFIEIKTPYGSYRIPVRLAELIPGLDKLLASNGLKAEELSFRITLTDKSGDPAIRTALARELPSGKVMGAIVDYRIELVQAKTGAAIGTADKFAEALTRLIPMPGSRTDMPEQWGAFRYRESTGKPEFVPARKLKIGEAWFAAIRSDSNSIYAVLENEIAFSDMSGHWGRKAAHTAAAKGLVNGVGGGLFAPDRLVTGAEFETMLRRALGRESLTPDATSGRPLTRERMAGMLAGAIGPQTPASAGQGVALDGYRDIGTVHPDYIAAVRTMAKLNVMTGTAANVYEPQRTATRAQAAAVLVRTLVALGMIDE</sequence>
<evidence type="ECO:0000259" key="2">
    <source>
        <dbReference type="PROSITE" id="PS50853"/>
    </source>
</evidence>
<dbReference type="SMART" id="SM00060">
    <property type="entry name" value="FN3"/>
    <property type="match status" value="1"/>
</dbReference>
<reference evidence="5" key="1">
    <citation type="journal article" date="2019" name="Int. J. Syst. Evol. Microbiol.">
        <title>The Global Catalogue of Microorganisms (GCM) 10K type strain sequencing project: providing services to taxonomists for standard genome sequencing and annotation.</title>
        <authorList>
            <consortium name="The Broad Institute Genomics Platform"/>
            <consortium name="The Broad Institute Genome Sequencing Center for Infectious Disease"/>
            <person name="Wu L."/>
            <person name="Ma J."/>
        </authorList>
    </citation>
    <scope>NUCLEOTIDE SEQUENCE [LARGE SCALE GENOMIC DNA]</scope>
    <source>
        <strain evidence="5">CGMCC 4.1641</strain>
    </source>
</reference>
<dbReference type="PROSITE" id="PS50853">
    <property type="entry name" value="FN3"/>
    <property type="match status" value="1"/>
</dbReference>
<dbReference type="Proteomes" id="UP001595755">
    <property type="component" value="Unassembled WGS sequence"/>
</dbReference>
<feature type="domain" description="Fibronectin type-III" evidence="2">
    <location>
        <begin position="363"/>
        <end position="454"/>
    </location>
</feature>
<dbReference type="InterPro" id="IPR015943">
    <property type="entry name" value="WD40/YVTN_repeat-like_dom_sf"/>
</dbReference>
<feature type="domain" description="SLH" evidence="3">
    <location>
        <begin position="775"/>
        <end position="838"/>
    </location>
</feature>
<feature type="signal peptide" evidence="1">
    <location>
        <begin position="1"/>
        <end position="30"/>
    </location>
</feature>
<dbReference type="InterPro" id="IPR036116">
    <property type="entry name" value="FN3_sf"/>
</dbReference>
<proteinExistence type="predicted"/>
<evidence type="ECO:0000259" key="3">
    <source>
        <dbReference type="PROSITE" id="PS51272"/>
    </source>
</evidence>
<name>A0ABV8SHN9_9BACL</name>
<dbReference type="Pfam" id="PF00041">
    <property type="entry name" value="fn3"/>
    <property type="match status" value="1"/>
</dbReference>
<feature type="chain" id="PRO_5045298189" evidence="1">
    <location>
        <begin position="31"/>
        <end position="931"/>
    </location>
</feature>
<evidence type="ECO:0000256" key="1">
    <source>
        <dbReference type="SAM" id="SignalP"/>
    </source>
</evidence>
<accession>A0ABV8SHN9</accession>
<dbReference type="PROSITE" id="PS51272">
    <property type="entry name" value="SLH"/>
    <property type="match status" value="2"/>
</dbReference>
<dbReference type="RefSeq" id="WP_204601493.1">
    <property type="nucleotide sequence ID" value="NZ_JBHSED010000040.1"/>
</dbReference>
<keyword evidence="1" id="KW-0732">Signal</keyword>
<dbReference type="InterPro" id="IPR003961">
    <property type="entry name" value="FN3_dom"/>
</dbReference>
<gene>
    <name evidence="4" type="ORF">ACFO1S_21125</name>
</gene>
<evidence type="ECO:0000313" key="5">
    <source>
        <dbReference type="Proteomes" id="UP001595755"/>
    </source>
</evidence>
<dbReference type="Pfam" id="PF12733">
    <property type="entry name" value="Cadherin-like"/>
    <property type="match status" value="1"/>
</dbReference>
<dbReference type="Pfam" id="PF00395">
    <property type="entry name" value="SLH"/>
    <property type="match status" value="2"/>
</dbReference>
<dbReference type="CDD" id="cd00063">
    <property type="entry name" value="FN3"/>
    <property type="match status" value="1"/>
</dbReference>
<dbReference type="Gene3D" id="2.130.10.10">
    <property type="entry name" value="YVTN repeat-like/Quinoprotein amine dehydrogenase"/>
    <property type="match status" value="1"/>
</dbReference>
<organism evidence="4 5">
    <name type="scientific">Cohnella boryungensis</name>
    <dbReference type="NCBI Taxonomy" id="768479"/>
    <lineage>
        <taxon>Bacteria</taxon>
        <taxon>Bacillati</taxon>
        <taxon>Bacillota</taxon>
        <taxon>Bacilli</taxon>
        <taxon>Bacillales</taxon>
        <taxon>Paenibacillaceae</taxon>
        <taxon>Cohnella</taxon>
    </lineage>
</organism>
<dbReference type="InterPro" id="IPR025883">
    <property type="entry name" value="Cadherin-like_domain"/>
</dbReference>
<feature type="domain" description="SLH" evidence="3">
    <location>
        <begin position="870"/>
        <end position="931"/>
    </location>
</feature>
<dbReference type="EMBL" id="JBHSED010000040">
    <property type="protein sequence ID" value="MFC4305939.1"/>
    <property type="molecule type" value="Genomic_DNA"/>
</dbReference>
<protein>
    <submittedName>
        <fullName evidence="4">S-layer homology domain-containing protein</fullName>
    </submittedName>
</protein>
<dbReference type="SUPFAM" id="SSF63829">
    <property type="entry name" value="Calcium-dependent phosphotriesterase"/>
    <property type="match status" value="1"/>
</dbReference>
<keyword evidence="5" id="KW-1185">Reference proteome</keyword>
<comment type="caution">
    <text evidence="4">The sequence shown here is derived from an EMBL/GenBank/DDBJ whole genome shotgun (WGS) entry which is preliminary data.</text>
</comment>